<accession>A0A9W4SYA3</accession>
<keyword evidence="3" id="KW-1185">Reference proteome</keyword>
<dbReference type="Proteomes" id="UP001153678">
    <property type="component" value="Unassembled WGS sequence"/>
</dbReference>
<feature type="non-terminal residue" evidence="2">
    <location>
        <position position="1"/>
    </location>
</feature>
<reference evidence="2" key="1">
    <citation type="submission" date="2022-08" db="EMBL/GenBank/DDBJ databases">
        <authorList>
            <person name="Kallberg Y."/>
            <person name="Tangrot J."/>
            <person name="Rosling A."/>
        </authorList>
    </citation>
    <scope>NUCLEOTIDE SEQUENCE</scope>
    <source>
        <strain evidence="2">Wild A</strain>
    </source>
</reference>
<dbReference type="AlphaFoldDB" id="A0A9W4SYA3"/>
<keyword evidence="1" id="KW-0175">Coiled coil</keyword>
<sequence length="77" mass="9300">IEGNIEYDVEDESEIVKSDEHMEISFKLVIRKEEMVLKINIEKILKDFEIRFKELEQNNVELRSQFRELEVDTKAKQ</sequence>
<gene>
    <name evidence="2" type="ORF">FWILDA_LOCUS12323</name>
</gene>
<organism evidence="2 3">
    <name type="scientific">Funneliformis geosporum</name>
    <dbReference type="NCBI Taxonomy" id="1117311"/>
    <lineage>
        <taxon>Eukaryota</taxon>
        <taxon>Fungi</taxon>
        <taxon>Fungi incertae sedis</taxon>
        <taxon>Mucoromycota</taxon>
        <taxon>Glomeromycotina</taxon>
        <taxon>Glomeromycetes</taxon>
        <taxon>Glomerales</taxon>
        <taxon>Glomeraceae</taxon>
        <taxon>Funneliformis</taxon>
    </lineage>
</organism>
<protein>
    <submittedName>
        <fullName evidence="2">18200_t:CDS:1</fullName>
    </submittedName>
</protein>
<evidence type="ECO:0000256" key="1">
    <source>
        <dbReference type="SAM" id="Coils"/>
    </source>
</evidence>
<dbReference type="EMBL" id="CAMKVN010003925">
    <property type="protein sequence ID" value="CAI2185930.1"/>
    <property type="molecule type" value="Genomic_DNA"/>
</dbReference>
<evidence type="ECO:0000313" key="3">
    <source>
        <dbReference type="Proteomes" id="UP001153678"/>
    </source>
</evidence>
<evidence type="ECO:0000313" key="2">
    <source>
        <dbReference type="EMBL" id="CAI2185930.1"/>
    </source>
</evidence>
<name>A0A9W4SYA3_9GLOM</name>
<feature type="coiled-coil region" evidence="1">
    <location>
        <begin position="38"/>
        <end position="72"/>
    </location>
</feature>
<comment type="caution">
    <text evidence="2">The sequence shown here is derived from an EMBL/GenBank/DDBJ whole genome shotgun (WGS) entry which is preliminary data.</text>
</comment>
<proteinExistence type="predicted"/>